<feature type="compositionally biased region" description="Low complexity" evidence="1">
    <location>
        <begin position="70"/>
        <end position="87"/>
    </location>
</feature>
<proteinExistence type="predicted"/>
<reference evidence="2" key="1">
    <citation type="submission" date="2022-07" db="EMBL/GenBank/DDBJ databases">
        <title>Genome Sequence of Physisporinus lineatus.</title>
        <authorList>
            <person name="Buettner E."/>
        </authorList>
    </citation>
    <scope>NUCLEOTIDE SEQUENCE</scope>
    <source>
        <strain evidence="2">VT162</strain>
    </source>
</reference>
<feature type="compositionally biased region" description="Polar residues" evidence="1">
    <location>
        <begin position="51"/>
        <end position="67"/>
    </location>
</feature>
<sequence length="174" mass="18414">MSLEHLALPSPPAGVPPPRSSSPAQMLPTTTATSPTHPNTTSSSTSAPEIRSNQHILPSSIASSPSVDTALAQSSRSASSEALPSPLDTSGTMQTEGDLQIIEALRSKDRLYVLKLGEQMESLITERRQVLPSVPCTTPHSASSFPIITRRGLWILHNAATSVRLGSRARVSTL</sequence>
<comment type="caution">
    <text evidence="2">The sequence shown here is derived from an EMBL/GenBank/DDBJ whole genome shotgun (WGS) entry which is preliminary data.</text>
</comment>
<evidence type="ECO:0000313" key="2">
    <source>
        <dbReference type="EMBL" id="KAJ3491870.1"/>
    </source>
</evidence>
<evidence type="ECO:0000313" key="3">
    <source>
        <dbReference type="Proteomes" id="UP001212997"/>
    </source>
</evidence>
<feature type="compositionally biased region" description="Low complexity" evidence="1">
    <location>
        <begin position="28"/>
        <end position="48"/>
    </location>
</feature>
<protein>
    <submittedName>
        <fullName evidence="2">Uncharacterized protein</fullName>
    </submittedName>
</protein>
<feature type="region of interest" description="Disordered" evidence="1">
    <location>
        <begin position="1"/>
        <end position="94"/>
    </location>
</feature>
<organism evidence="2 3">
    <name type="scientific">Meripilus lineatus</name>
    <dbReference type="NCBI Taxonomy" id="2056292"/>
    <lineage>
        <taxon>Eukaryota</taxon>
        <taxon>Fungi</taxon>
        <taxon>Dikarya</taxon>
        <taxon>Basidiomycota</taxon>
        <taxon>Agaricomycotina</taxon>
        <taxon>Agaricomycetes</taxon>
        <taxon>Polyporales</taxon>
        <taxon>Meripilaceae</taxon>
        <taxon>Meripilus</taxon>
    </lineage>
</organism>
<dbReference type="EMBL" id="JANAWD010000006">
    <property type="protein sequence ID" value="KAJ3491870.1"/>
    <property type="molecule type" value="Genomic_DNA"/>
</dbReference>
<keyword evidence="3" id="KW-1185">Reference proteome</keyword>
<gene>
    <name evidence="2" type="ORF">NLI96_g403</name>
</gene>
<feature type="compositionally biased region" description="Pro residues" evidence="1">
    <location>
        <begin position="9"/>
        <end position="20"/>
    </location>
</feature>
<accession>A0AAD5VCM4</accession>
<dbReference type="AlphaFoldDB" id="A0AAD5VCM4"/>
<dbReference type="Proteomes" id="UP001212997">
    <property type="component" value="Unassembled WGS sequence"/>
</dbReference>
<evidence type="ECO:0000256" key="1">
    <source>
        <dbReference type="SAM" id="MobiDB-lite"/>
    </source>
</evidence>
<name>A0AAD5VCM4_9APHY</name>